<sequence>MYSSTAYPGYWGSRSVSHPQSHHSQPQHSQNARYWSPSLDWEERVSCERADSVIGLTAMSQQEASGSRSSTAAANSSADDDWSSVTDPSERRKIQNRVAQRKFREKMRQQREDQERQTENERQASASYTAPQAGDIDDVGESGIPWGSFSMRHVIERGRQKEQSSRETSLHAAASRTGGSSRVGLRLIDEYARGSPAWAAWRNRVAPEAQLPRPNMVVRSDEQWA</sequence>
<proteinExistence type="predicted"/>
<dbReference type="PANTHER" id="PTHR39607">
    <property type="entry name" value="XANTHOCILLIN BIOSYNTHESIS CLUSTER TRANSCRIPTION FACTOR XANC-RELATED"/>
    <property type="match status" value="1"/>
</dbReference>
<evidence type="ECO:0000259" key="2">
    <source>
        <dbReference type="PROSITE" id="PS00036"/>
    </source>
</evidence>
<dbReference type="InterPro" id="IPR052635">
    <property type="entry name" value="Sec_Metab_Biosynth_Reg"/>
</dbReference>
<dbReference type="PROSITE" id="PS00036">
    <property type="entry name" value="BZIP_BASIC"/>
    <property type="match status" value="1"/>
</dbReference>
<dbReference type="EMBL" id="LFZO01000696">
    <property type="protein sequence ID" value="KXS99940.1"/>
    <property type="molecule type" value="Genomic_DNA"/>
</dbReference>
<feature type="compositionally biased region" description="Low complexity" evidence="1">
    <location>
        <begin position="64"/>
        <end position="77"/>
    </location>
</feature>
<reference evidence="3 4" key="1">
    <citation type="submission" date="2015-07" db="EMBL/GenBank/DDBJ databases">
        <title>Comparative genomics of the Sigatoka disease complex on banana suggests a link between parallel evolutionary changes in Pseudocercospora fijiensis and Pseudocercospora eumusae and increased virulence on the banana host.</title>
        <authorList>
            <person name="Chang T.-C."/>
            <person name="Salvucci A."/>
            <person name="Crous P.W."/>
            <person name="Stergiopoulos I."/>
        </authorList>
    </citation>
    <scope>NUCLEOTIDE SEQUENCE [LARGE SCALE GENOMIC DNA]</scope>
    <source>
        <strain evidence="3 4">CBS 116634</strain>
    </source>
</reference>
<evidence type="ECO:0000256" key="1">
    <source>
        <dbReference type="SAM" id="MobiDB-lite"/>
    </source>
</evidence>
<comment type="caution">
    <text evidence="3">The sequence shown here is derived from an EMBL/GenBank/DDBJ whole genome shotgun (WGS) entry which is preliminary data.</text>
</comment>
<accession>A0A139HBV8</accession>
<feature type="region of interest" description="Disordered" evidence="1">
    <location>
        <begin position="1"/>
        <end position="38"/>
    </location>
</feature>
<organism evidence="3 4">
    <name type="scientific">Pseudocercospora musae</name>
    <dbReference type="NCBI Taxonomy" id="113226"/>
    <lineage>
        <taxon>Eukaryota</taxon>
        <taxon>Fungi</taxon>
        <taxon>Dikarya</taxon>
        <taxon>Ascomycota</taxon>
        <taxon>Pezizomycotina</taxon>
        <taxon>Dothideomycetes</taxon>
        <taxon>Dothideomycetidae</taxon>
        <taxon>Mycosphaerellales</taxon>
        <taxon>Mycosphaerellaceae</taxon>
        <taxon>Pseudocercospora</taxon>
    </lineage>
</organism>
<dbReference type="OrthoDB" id="5387389at2759"/>
<protein>
    <recommendedName>
        <fullName evidence="2">BZIP domain-containing protein</fullName>
    </recommendedName>
</protein>
<dbReference type="AlphaFoldDB" id="A0A139HBV8"/>
<keyword evidence="4" id="KW-1185">Reference proteome</keyword>
<feature type="compositionally biased region" description="Basic and acidic residues" evidence="1">
    <location>
        <begin position="156"/>
        <end position="169"/>
    </location>
</feature>
<name>A0A139HBV8_9PEZI</name>
<dbReference type="GO" id="GO:0003700">
    <property type="term" value="F:DNA-binding transcription factor activity"/>
    <property type="evidence" value="ECO:0007669"/>
    <property type="project" value="InterPro"/>
</dbReference>
<gene>
    <name evidence="3" type="ORF">AC579_6233</name>
</gene>
<feature type="compositionally biased region" description="Basic and acidic residues" evidence="1">
    <location>
        <begin position="106"/>
        <end position="122"/>
    </location>
</feature>
<dbReference type="CDD" id="cd14688">
    <property type="entry name" value="bZIP_YAP"/>
    <property type="match status" value="1"/>
</dbReference>
<evidence type="ECO:0000313" key="3">
    <source>
        <dbReference type="EMBL" id="KXS99940.1"/>
    </source>
</evidence>
<dbReference type="Proteomes" id="UP000073492">
    <property type="component" value="Unassembled WGS sequence"/>
</dbReference>
<feature type="region of interest" description="Disordered" evidence="1">
    <location>
        <begin position="156"/>
        <end position="183"/>
    </location>
</feature>
<dbReference type="PANTHER" id="PTHR39607:SF2">
    <property type="entry name" value="BZIP DOMAIN-CONTAINING PROTEIN"/>
    <property type="match status" value="1"/>
</dbReference>
<feature type="compositionally biased region" description="Low complexity" evidence="1">
    <location>
        <begin position="17"/>
        <end position="30"/>
    </location>
</feature>
<dbReference type="InterPro" id="IPR004827">
    <property type="entry name" value="bZIP"/>
</dbReference>
<evidence type="ECO:0000313" key="4">
    <source>
        <dbReference type="Proteomes" id="UP000073492"/>
    </source>
</evidence>
<feature type="region of interest" description="Disordered" evidence="1">
    <location>
        <begin position="58"/>
        <end position="144"/>
    </location>
</feature>
<feature type="domain" description="BZIP" evidence="2">
    <location>
        <begin position="91"/>
        <end position="106"/>
    </location>
</feature>
<dbReference type="Gene3D" id="1.20.5.170">
    <property type="match status" value="1"/>
</dbReference>